<dbReference type="Proteomes" id="UP000595253">
    <property type="component" value="Chromosome"/>
</dbReference>
<name>A0A023U9Z2_LACLC</name>
<dbReference type="Pfam" id="PF00534">
    <property type="entry name" value="Glycos_transf_1"/>
    <property type="match status" value="1"/>
</dbReference>
<dbReference type="InterPro" id="IPR001296">
    <property type="entry name" value="Glyco_trans_1"/>
</dbReference>
<dbReference type="PANTHER" id="PTHR46401">
    <property type="entry name" value="GLYCOSYLTRANSFERASE WBBK-RELATED"/>
    <property type="match status" value="1"/>
</dbReference>
<evidence type="ECO:0000256" key="1">
    <source>
        <dbReference type="ARBA" id="ARBA00022679"/>
    </source>
</evidence>
<protein>
    <submittedName>
        <fullName evidence="4">Glycosyl transferase</fullName>
    </submittedName>
    <submittedName>
        <fullName evidence="3">Glycosyltransferase</fullName>
    </submittedName>
</protein>
<dbReference type="Gene3D" id="3.40.50.2000">
    <property type="entry name" value="Glycogen Phosphorylase B"/>
    <property type="match status" value="2"/>
</dbReference>
<evidence type="ECO:0000313" key="3">
    <source>
        <dbReference type="EMBL" id="AHX98275.1"/>
    </source>
</evidence>
<dbReference type="GO" id="GO:0016757">
    <property type="term" value="F:glycosyltransferase activity"/>
    <property type="evidence" value="ECO:0007669"/>
    <property type="project" value="InterPro"/>
</dbReference>
<organism evidence="3">
    <name type="scientific">Lactococcus lactis subsp. cremoris</name>
    <name type="common">Streptococcus cremoris</name>
    <dbReference type="NCBI Taxonomy" id="1359"/>
    <lineage>
        <taxon>Bacteria</taxon>
        <taxon>Bacillati</taxon>
        <taxon>Bacillota</taxon>
        <taxon>Bacilli</taxon>
        <taxon>Lactobacillales</taxon>
        <taxon>Streptococcaceae</taxon>
        <taxon>Lactococcus</taxon>
    </lineage>
</organism>
<gene>
    <name evidence="3" type="ORF">JM2_004</name>
    <name evidence="4" type="ORF">LLC_15540</name>
</gene>
<dbReference type="EMBL" id="AP024222">
    <property type="protein sequence ID" value="BCO06314.1"/>
    <property type="molecule type" value="Genomic_DNA"/>
</dbReference>
<sequence length="381" mass="44703">MKNKILFAIGDLRIGGVARVQSVIVNELSRRNHDIDLFSFRETESYYPLFKKVIFPEKSLNNWRFQKLLIQTGINKYILRRTVDMITRPNDKHFENLVKYVRENKYSTIVLVEQWIIYAEKLKQMFPEMKLIGWLHLDLNHYETYHLAKSKNQFLNGLRVCDRLIVLTQEEKNVLENRGFEKVQVLHNPLTLNDTNKVVDLNKKIISWVGRIDILHKGLDYLIEIAKILPDDWEIRVAGSGRDNKRFKKLIEKNRLTNKILWVGPKNGEELTNHYLNSSIFLMTSRFESFGLVLVEAMNYGLPIIAFSQTGSDEILKNEQYGLVAENGNIKEISDKLMQLISDKNQREFWSKKSKERSKDFSLEKIAIEWEHILGTESGNE</sequence>
<reference evidence="3" key="1">
    <citation type="journal article" date="2014" name="MBio">
        <title>Differences in lactococcal cell wall polysaccharide structure are major determining factors in bacteriophage sensitivity.</title>
        <authorList>
            <person name="Ainsworth S."/>
            <person name="Sadovskaya I."/>
            <person name="Vinogradov E."/>
            <person name="Courtin P."/>
            <person name="Guerardel Y."/>
            <person name="Mahony J."/>
            <person name="Grard T."/>
            <person name="Cambillau C."/>
            <person name="Chapot-Chartier M.P."/>
            <person name="van Sinderen D."/>
        </authorList>
    </citation>
    <scope>NUCLEOTIDE SEQUENCE</scope>
    <source>
        <strain evidence="3">JM2</strain>
    </source>
</reference>
<dbReference type="RefSeq" id="WP_061777654.1">
    <property type="nucleotide sequence ID" value="NZ_AP018499.1"/>
</dbReference>
<proteinExistence type="predicted"/>
<dbReference type="EMBL" id="KF498850">
    <property type="protein sequence ID" value="AHX98275.1"/>
    <property type="molecule type" value="Genomic_DNA"/>
</dbReference>
<evidence type="ECO:0000313" key="4">
    <source>
        <dbReference type="EMBL" id="BCO06314.1"/>
    </source>
</evidence>
<dbReference type="GO" id="GO:0009103">
    <property type="term" value="P:lipopolysaccharide biosynthetic process"/>
    <property type="evidence" value="ECO:0007669"/>
    <property type="project" value="TreeGrafter"/>
</dbReference>
<dbReference type="AlphaFoldDB" id="A0A023U9Z2"/>
<evidence type="ECO:0000259" key="2">
    <source>
        <dbReference type="Pfam" id="PF00534"/>
    </source>
</evidence>
<keyword evidence="1 3" id="KW-0808">Transferase</keyword>
<accession>A0A023U9Z2</accession>
<evidence type="ECO:0000313" key="5">
    <source>
        <dbReference type="Proteomes" id="UP000595253"/>
    </source>
</evidence>
<dbReference type="PANTHER" id="PTHR46401:SF2">
    <property type="entry name" value="GLYCOSYLTRANSFERASE WBBK-RELATED"/>
    <property type="match status" value="1"/>
</dbReference>
<feature type="domain" description="Glycosyl transferase family 1" evidence="2">
    <location>
        <begin position="200"/>
        <end position="357"/>
    </location>
</feature>
<reference evidence="4 5" key="2">
    <citation type="submission" date="2020-12" db="EMBL/GenBank/DDBJ databases">
        <title>Complete genome sequence of lactococcus lactis subsp. cremoris strain EPSC and strain G3-2.</title>
        <authorList>
            <person name="Kita K."/>
            <person name="Ishikawa S."/>
        </authorList>
    </citation>
    <scope>NUCLEOTIDE SEQUENCE [LARGE SCALE GENOMIC DNA]</scope>
    <source>
        <strain evidence="4 5">EPSC</strain>
    </source>
</reference>
<dbReference type="SUPFAM" id="SSF53756">
    <property type="entry name" value="UDP-Glycosyltransferase/glycogen phosphorylase"/>
    <property type="match status" value="1"/>
</dbReference>